<feature type="compositionally biased region" description="Low complexity" evidence="1">
    <location>
        <begin position="7"/>
        <end position="17"/>
    </location>
</feature>
<feature type="region of interest" description="Disordered" evidence="1">
    <location>
        <begin position="1"/>
        <end position="26"/>
    </location>
</feature>
<sequence length="285" mass="29767">MPLTPALSSMRSPTLPSLLPPPTDDQVANAKARNHLQSRQHLGPMLLRAVASPVYRRSWCAADAAASAYEGGEVGVWVRSEEEKGDTTTAGCRAEMGFMTVDVAGGGRREVGEFGVQASISRMDVRRDAGDDDEGGSEVSYVLSVASAAIVSAHRALLDVILRGIRIGGYSTERKEDASVDEGISFTELRPPSVVVTRWRSGARWGARIACTLEGEEASVSAGGLAGTDALEAASGFTLQRPTCSSCNHSSAHSTAGSAPHTAPPLDGRCLFLVPVSDVAVSTAT</sequence>
<accession>A0AAW0BKQ8</accession>
<name>A0AAW0BKQ8_9AGAR</name>
<keyword evidence="3" id="KW-1185">Reference proteome</keyword>
<protein>
    <submittedName>
        <fullName evidence="2">Uncharacterized protein</fullName>
    </submittedName>
</protein>
<dbReference type="AlphaFoldDB" id="A0AAW0BKQ8"/>
<evidence type="ECO:0000313" key="3">
    <source>
        <dbReference type="Proteomes" id="UP001362999"/>
    </source>
</evidence>
<gene>
    <name evidence="2" type="ORF">R3P38DRAFT_2778335</name>
</gene>
<comment type="caution">
    <text evidence="2">The sequence shown here is derived from an EMBL/GenBank/DDBJ whole genome shotgun (WGS) entry which is preliminary data.</text>
</comment>
<dbReference type="EMBL" id="JAWWNJ010000032">
    <property type="protein sequence ID" value="KAK7026311.1"/>
    <property type="molecule type" value="Genomic_DNA"/>
</dbReference>
<evidence type="ECO:0000256" key="1">
    <source>
        <dbReference type="SAM" id="MobiDB-lite"/>
    </source>
</evidence>
<evidence type="ECO:0000313" key="2">
    <source>
        <dbReference type="EMBL" id="KAK7026311.1"/>
    </source>
</evidence>
<reference evidence="2 3" key="1">
    <citation type="journal article" date="2024" name="J Genomics">
        <title>Draft genome sequencing and assembly of Favolaschia claudopus CIRM-BRFM 2984 isolated from oak limbs.</title>
        <authorList>
            <person name="Navarro D."/>
            <person name="Drula E."/>
            <person name="Chaduli D."/>
            <person name="Cazenave R."/>
            <person name="Ahrendt S."/>
            <person name="Wang J."/>
            <person name="Lipzen A."/>
            <person name="Daum C."/>
            <person name="Barry K."/>
            <person name="Grigoriev I.V."/>
            <person name="Favel A."/>
            <person name="Rosso M.N."/>
            <person name="Martin F."/>
        </authorList>
    </citation>
    <scope>NUCLEOTIDE SEQUENCE [LARGE SCALE GENOMIC DNA]</scope>
    <source>
        <strain evidence="2 3">CIRM-BRFM 2984</strain>
    </source>
</reference>
<proteinExistence type="predicted"/>
<dbReference type="Proteomes" id="UP001362999">
    <property type="component" value="Unassembled WGS sequence"/>
</dbReference>
<organism evidence="2 3">
    <name type="scientific">Favolaschia claudopus</name>
    <dbReference type="NCBI Taxonomy" id="2862362"/>
    <lineage>
        <taxon>Eukaryota</taxon>
        <taxon>Fungi</taxon>
        <taxon>Dikarya</taxon>
        <taxon>Basidiomycota</taxon>
        <taxon>Agaricomycotina</taxon>
        <taxon>Agaricomycetes</taxon>
        <taxon>Agaricomycetidae</taxon>
        <taxon>Agaricales</taxon>
        <taxon>Marasmiineae</taxon>
        <taxon>Mycenaceae</taxon>
        <taxon>Favolaschia</taxon>
    </lineage>
</organism>